<evidence type="ECO:0000313" key="2">
    <source>
        <dbReference type="EMBL" id="QLL09846.1"/>
    </source>
</evidence>
<proteinExistence type="predicted"/>
<keyword evidence="1" id="KW-0472">Membrane</keyword>
<dbReference type="Proteomes" id="UP000510682">
    <property type="component" value="Chromosome"/>
</dbReference>
<feature type="transmembrane region" description="Helical" evidence="1">
    <location>
        <begin position="20"/>
        <end position="40"/>
    </location>
</feature>
<keyword evidence="3" id="KW-1185">Reference proteome</keyword>
<feature type="transmembrane region" description="Helical" evidence="1">
    <location>
        <begin position="151"/>
        <end position="172"/>
    </location>
</feature>
<feature type="transmembrane region" description="Helical" evidence="1">
    <location>
        <begin position="254"/>
        <end position="272"/>
    </location>
</feature>
<reference evidence="3" key="1">
    <citation type="submission" date="2020-07" db="EMBL/GenBank/DDBJ databases">
        <title>Description of Mycobacterium gordonae subsp. intergordonae subsp.nov. and Mycobacterium gordonae subsp. gordonae subsp. nov.</title>
        <authorList>
            <person name="Yu X."/>
        </authorList>
    </citation>
    <scope>NUCLEOTIDE SEQUENCE [LARGE SCALE GENOMIC DNA]</scope>
    <source>
        <strain evidence="3">24</strain>
    </source>
</reference>
<evidence type="ECO:0000313" key="3">
    <source>
        <dbReference type="Proteomes" id="UP000510682"/>
    </source>
</evidence>
<organism evidence="2 3">
    <name type="scientific">Mycobacterium vicinigordonae</name>
    <dbReference type="NCBI Taxonomy" id="1719132"/>
    <lineage>
        <taxon>Bacteria</taxon>
        <taxon>Bacillati</taxon>
        <taxon>Actinomycetota</taxon>
        <taxon>Actinomycetes</taxon>
        <taxon>Mycobacteriales</taxon>
        <taxon>Mycobacteriaceae</taxon>
        <taxon>Mycobacterium</taxon>
    </lineage>
</organism>
<reference evidence="2 3" key="2">
    <citation type="submission" date="2020-07" db="EMBL/GenBank/DDBJ databases">
        <authorList>
            <person name="Yu X."/>
        </authorList>
    </citation>
    <scope>NUCLEOTIDE SEQUENCE [LARGE SCALE GENOMIC DNA]</scope>
    <source>
        <strain evidence="3">24</strain>
    </source>
</reference>
<gene>
    <name evidence="2" type="ORF">H0P51_13915</name>
</gene>
<dbReference type="KEGG" id="mgor:H0P51_13915"/>
<protein>
    <submittedName>
        <fullName evidence="2">Uncharacterized protein</fullName>
    </submittedName>
</protein>
<dbReference type="EMBL" id="CP059165">
    <property type="protein sequence ID" value="QLL09846.1"/>
    <property type="molecule type" value="Genomic_DNA"/>
</dbReference>
<feature type="transmembrane region" description="Helical" evidence="1">
    <location>
        <begin position="61"/>
        <end position="81"/>
    </location>
</feature>
<feature type="transmembrane region" description="Helical" evidence="1">
    <location>
        <begin position="113"/>
        <end position="131"/>
    </location>
</feature>
<accession>A0A7D6E5U8</accession>
<keyword evidence="1" id="KW-0812">Transmembrane</keyword>
<sequence length="282" mass="29557">MSSPTVDVEPGDPNPLSSPRLWLAAGAEIAAAIAVAAVMLHARQTATPHQAMHSHHHELHWNTMLLVIGSVTVATLIWWLATRSRVPAVLAAAGLAALASSETIRTLALQSHLAAMAALEALLVAAPLLLIHAVRRGQLRSLAAQSKPWTAWVIVAVALNSALLLAIHLPAIHAHGAHLAAVPLWLALLVVLVGMSYWGAILLTTGRVGSAVRRGALVIGQEVAAILGLAALLWPSPHLQHGSPLGLTPDTDQRLGGVLMLVTCAVVTLPLVRKLESHRVPS</sequence>
<evidence type="ECO:0000256" key="1">
    <source>
        <dbReference type="SAM" id="Phobius"/>
    </source>
</evidence>
<feature type="transmembrane region" description="Helical" evidence="1">
    <location>
        <begin position="184"/>
        <end position="203"/>
    </location>
</feature>
<keyword evidence="1" id="KW-1133">Transmembrane helix</keyword>
<name>A0A7D6E5U8_9MYCO</name>
<feature type="transmembrane region" description="Helical" evidence="1">
    <location>
        <begin position="215"/>
        <end position="234"/>
    </location>
</feature>
<dbReference type="AlphaFoldDB" id="A0A7D6E5U8"/>
<reference evidence="3" key="3">
    <citation type="submission" date="2023-07" db="EMBL/GenBank/DDBJ databases">
        <title>Description of Mycobacterium gordonae subsp. intergordonae subsp.nov. and Mycobacterium gordonae subsp. gordonae subsp. nov.</title>
        <authorList>
            <person name="Huang H."/>
        </authorList>
    </citation>
    <scope>NUCLEOTIDE SEQUENCE [LARGE SCALE GENOMIC DNA]</scope>
    <source>
        <strain evidence="3">24</strain>
    </source>
</reference>